<dbReference type="RefSeq" id="WP_315727307.1">
    <property type="nucleotide sequence ID" value="NZ_JAVUPU010000007.1"/>
</dbReference>
<evidence type="ECO:0000313" key="3">
    <source>
        <dbReference type="EMBL" id="MDT9600209.1"/>
    </source>
</evidence>
<dbReference type="GO" id="GO:0016491">
    <property type="term" value="F:oxidoreductase activity"/>
    <property type="evidence" value="ECO:0007669"/>
    <property type="project" value="UniProtKB-KW"/>
</dbReference>
<evidence type="ECO:0000313" key="4">
    <source>
        <dbReference type="Proteomes" id="UP001259572"/>
    </source>
</evidence>
<keyword evidence="1 3" id="KW-0560">Oxidoreductase</keyword>
<dbReference type="Gene3D" id="3.50.50.60">
    <property type="entry name" value="FAD/NAD(P)-binding domain"/>
    <property type="match status" value="1"/>
</dbReference>
<evidence type="ECO:0000259" key="2">
    <source>
        <dbReference type="Pfam" id="PF01266"/>
    </source>
</evidence>
<dbReference type="PANTHER" id="PTHR13847:SF287">
    <property type="entry name" value="FAD-DEPENDENT OXIDOREDUCTASE DOMAIN-CONTAINING PROTEIN 1"/>
    <property type="match status" value="1"/>
</dbReference>
<keyword evidence="4" id="KW-1185">Reference proteome</keyword>
<dbReference type="EMBL" id="JAVUPU010000007">
    <property type="protein sequence ID" value="MDT9600209.1"/>
    <property type="molecule type" value="Genomic_DNA"/>
</dbReference>
<dbReference type="EC" id="1.-.-.-" evidence="3"/>
<comment type="caution">
    <text evidence="3">The sequence shown here is derived from an EMBL/GenBank/DDBJ whole genome shotgun (WGS) entry which is preliminary data.</text>
</comment>
<name>A0ABU3Q9Y5_9SPHN</name>
<dbReference type="Pfam" id="PF01266">
    <property type="entry name" value="DAO"/>
    <property type="match status" value="1"/>
</dbReference>
<reference evidence="3 4" key="1">
    <citation type="submission" date="2023-05" db="EMBL/GenBank/DDBJ databases">
        <authorList>
            <person name="Guo Y."/>
        </authorList>
    </citation>
    <scope>NUCLEOTIDE SEQUENCE [LARGE SCALE GENOMIC DNA]</scope>
    <source>
        <strain evidence="3 4">GR2756</strain>
    </source>
</reference>
<sequence>MPQFDVAVVGAGIAGASLAYELSATHRVVLLEREPIGGTHSTGRSAALFISPYGGPTITRLAHASLPFLTNAPEGFTDTPLLTPRGILWVARADQLGRLEELRRTSFDVGKRFETLTIEGACARCPVLDPDYLTEGGAAFDPDVFDIDVHELHSAYLRGFRNRSGTFMNNAEVVGLERHGEQWFVEAGNQTLSAKHVVNAGGGWAGNVAALAGAATIHFTVTKRTMVVLQAGELNASSWPCVVDVDEDFYFKPDGSSLLVSPADESETSAADAQPDEYDIAVAIDRIEKATLLRPKAIAGKWAGLRTFAPDGNPVVGWDPVAPNFFWLAGQGGAGIMTSPAVSRLASSMIAGDGFPRELMDLGVSEACLSPSRLQPSIQHVP</sequence>
<evidence type="ECO:0000256" key="1">
    <source>
        <dbReference type="ARBA" id="ARBA00023002"/>
    </source>
</evidence>
<dbReference type="PANTHER" id="PTHR13847">
    <property type="entry name" value="SARCOSINE DEHYDROGENASE-RELATED"/>
    <property type="match status" value="1"/>
</dbReference>
<dbReference type="Proteomes" id="UP001259572">
    <property type="component" value="Unassembled WGS sequence"/>
</dbReference>
<dbReference type="InterPro" id="IPR006076">
    <property type="entry name" value="FAD-dep_OxRdtase"/>
</dbReference>
<accession>A0ABU3Q9Y5</accession>
<dbReference type="InterPro" id="IPR036188">
    <property type="entry name" value="FAD/NAD-bd_sf"/>
</dbReference>
<proteinExistence type="predicted"/>
<dbReference type="SUPFAM" id="SSF51905">
    <property type="entry name" value="FAD/NAD(P)-binding domain"/>
    <property type="match status" value="1"/>
</dbReference>
<dbReference type="Gene3D" id="3.30.9.10">
    <property type="entry name" value="D-Amino Acid Oxidase, subunit A, domain 2"/>
    <property type="match status" value="1"/>
</dbReference>
<feature type="domain" description="FAD dependent oxidoreductase" evidence="2">
    <location>
        <begin position="5"/>
        <end position="347"/>
    </location>
</feature>
<gene>
    <name evidence="3" type="ORF">RQX22_14705</name>
</gene>
<organism evidence="3 4">
    <name type="scientific">Sphingosinicella rhizophila</name>
    <dbReference type="NCBI Taxonomy" id="3050082"/>
    <lineage>
        <taxon>Bacteria</taxon>
        <taxon>Pseudomonadati</taxon>
        <taxon>Pseudomonadota</taxon>
        <taxon>Alphaproteobacteria</taxon>
        <taxon>Sphingomonadales</taxon>
        <taxon>Sphingosinicellaceae</taxon>
        <taxon>Sphingosinicella</taxon>
    </lineage>
</organism>
<protein>
    <submittedName>
        <fullName evidence="3">FAD-binding oxidoreductase</fullName>
        <ecNumber evidence="3">1.-.-.-</ecNumber>
    </submittedName>
</protein>